<dbReference type="Proteomes" id="UP000799779">
    <property type="component" value="Unassembled WGS sequence"/>
</dbReference>
<dbReference type="AlphaFoldDB" id="A0A6A5VVS6"/>
<evidence type="ECO:0000313" key="2">
    <source>
        <dbReference type="Proteomes" id="UP000799779"/>
    </source>
</evidence>
<evidence type="ECO:0000313" key="1">
    <source>
        <dbReference type="EMBL" id="KAF1993633.1"/>
    </source>
</evidence>
<name>A0A6A5VVS6_9PLEO</name>
<proteinExistence type="predicted"/>
<organism evidence="1 2">
    <name type="scientific">Amniculicola lignicola CBS 123094</name>
    <dbReference type="NCBI Taxonomy" id="1392246"/>
    <lineage>
        <taxon>Eukaryota</taxon>
        <taxon>Fungi</taxon>
        <taxon>Dikarya</taxon>
        <taxon>Ascomycota</taxon>
        <taxon>Pezizomycotina</taxon>
        <taxon>Dothideomycetes</taxon>
        <taxon>Pleosporomycetidae</taxon>
        <taxon>Pleosporales</taxon>
        <taxon>Amniculicolaceae</taxon>
        <taxon>Amniculicola</taxon>
    </lineage>
</organism>
<dbReference type="EMBL" id="ML977693">
    <property type="protein sequence ID" value="KAF1993633.1"/>
    <property type="molecule type" value="Genomic_DNA"/>
</dbReference>
<gene>
    <name evidence="1" type="ORF">P154DRAFT_582596</name>
</gene>
<accession>A0A6A5VVS6</accession>
<sequence>MYDRSLYTLDAIIPILTIILDYPRDSVFIFTRFNMSTDMNTIISGKGWNILPGELRVEVLHKRLVCTISIDANRHGVFWRLSAATIALMHHLEVHLETVWDFQHLVRMQRLKSFFRHKGSTYHEVALIEAERNQRKRLTAWQDGFDTLSHPKLVISFPHHHKSASVSISADHVPHRPESRGILGQIENLTRECETKLKARHVEAEINGISYSQNLGSTISAEILQSEPPGCICDRRLAEMFWSLFAEGS</sequence>
<keyword evidence="2" id="KW-1185">Reference proteome</keyword>
<protein>
    <submittedName>
        <fullName evidence="1">Uncharacterized protein</fullName>
    </submittedName>
</protein>
<reference evidence="1" key="1">
    <citation type="journal article" date="2020" name="Stud. Mycol.">
        <title>101 Dothideomycetes genomes: a test case for predicting lifestyles and emergence of pathogens.</title>
        <authorList>
            <person name="Haridas S."/>
            <person name="Albert R."/>
            <person name="Binder M."/>
            <person name="Bloem J."/>
            <person name="Labutti K."/>
            <person name="Salamov A."/>
            <person name="Andreopoulos B."/>
            <person name="Baker S."/>
            <person name="Barry K."/>
            <person name="Bills G."/>
            <person name="Bluhm B."/>
            <person name="Cannon C."/>
            <person name="Castanera R."/>
            <person name="Culley D."/>
            <person name="Daum C."/>
            <person name="Ezra D."/>
            <person name="Gonzalez J."/>
            <person name="Henrissat B."/>
            <person name="Kuo A."/>
            <person name="Liang C."/>
            <person name="Lipzen A."/>
            <person name="Lutzoni F."/>
            <person name="Magnuson J."/>
            <person name="Mondo S."/>
            <person name="Nolan M."/>
            <person name="Ohm R."/>
            <person name="Pangilinan J."/>
            <person name="Park H.-J."/>
            <person name="Ramirez L."/>
            <person name="Alfaro M."/>
            <person name="Sun H."/>
            <person name="Tritt A."/>
            <person name="Yoshinaga Y."/>
            <person name="Zwiers L.-H."/>
            <person name="Turgeon B."/>
            <person name="Goodwin S."/>
            <person name="Spatafora J."/>
            <person name="Crous P."/>
            <person name="Grigoriev I."/>
        </authorList>
    </citation>
    <scope>NUCLEOTIDE SEQUENCE</scope>
    <source>
        <strain evidence="1">CBS 123094</strain>
    </source>
</reference>